<feature type="domain" description="RING-type" evidence="7">
    <location>
        <begin position="317"/>
        <end position="352"/>
    </location>
</feature>
<dbReference type="Gene3D" id="3.30.40.10">
    <property type="entry name" value="Zinc/RING finger domain, C3HC4 (zinc finger)"/>
    <property type="match status" value="1"/>
</dbReference>
<dbReference type="SMART" id="SM00454">
    <property type="entry name" value="SAM"/>
    <property type="match status" value="1"/>
</dbReference>
<dbReference type="InterPro" id="IPR001660">
    <property type="entry name" value="SAM"/>
</dbReference>
<proteinExistence type="predicted"/>
<dbReference type="InterPro" id="IPR001841">
    <property type="entry name" value="Znf_RING"/>
</dbReference>
<dbReference type="EMBL" id="JAODUP010000387">
    <property type="protein sequence ID" value="KAK2150814.1"/>
    <property type="molecule type" value="Genomic_DNA"/>
</dbReference>
<sequence length="362" mass="42124">MINLRKKEVLDAMQEMLLSNDALSQLIQRYIENKEEITRSAHMIDDDVSGLLKELFNVKSAEQQDLIEHLLKEEKLQKEAFESLQLKKDSKHTRIKAQINMIYQELAGLTAIEREQRRQHQQNQMITLEQKRQALTDLLIQLMNEKESREKQLRQRMLEMEEQREANQTDYWLVQYQRLMDRKPQSLMDMEMRLESAVSNILKSAKAADYISVFARHRITIETMCNLTDEDLKQMGMHELGLRKAVLREIEAYKMGEEEKAAVKQKKLEDWDEEDRFMKSPKGEMPIPVEPSAPDKSPVIPSSPPLEVIARGINSECVICMDKQSSVLFLTCGHVCSCQECAEPLDDCPMCRGKITQRILLI</sequence>
<dbReference type="PROSITE" id="PS50089">
    <property type="entry name" value="ZF_RING_2"/>
    <property type="match status" value="1"/>
</dbReference>
<comment type="caution">
    <text evidence="9">The sequence shown here is derived from an EMBL/GenBank/DDBJ whole genome shotgun (WGS) entry which is preliminary data.</text>
</comment>
<evidence type="ECO:0000256" key="2">
    <source>
        <dbReference type="ARBA" id="ARBA00022771"/>
    </source>
</evidence>
<evidence type="ECO:0000256" key="5">
    <source>
        <dbReference type="SAM" id="Coils"/>
    </source>
</evidence>
<evidence type="ECO:0000256" key="6">
    <source>
        <dbReference type="SAM" id="MobiDB-lite"/>
    </source>
</evidence>
<feature type="coiled-coil region" evidence="5">
    <location>
        <begin position="118"/>
        <end position="170"/>
    </location>
</feature>
<dbReference type="Pfam" id="PF13920">
    <property type="entry name" value="zf-C3HC4_3"/>
    <property type="match status" value="1"/>
</dbReference>
<dbReference type="AlphaFoldDB" id="A0AAD9JCV5"/>
<dbReference type="GO" id="GO:0008270">
    <property type="term" value="F:zinc ion binding"/>
    <property type="evidence" value="ECO:0007669"/>
    <property type="project" value="UniProtKB-KW"/>
</dbReference>
<evidence type="ECO:0000256" key="1">
    <source>
        <dbReference type="ARBA" id="ARBA00022723"/>
    </source>
</evidence>
<dbReference type="SUPFAM" id="SSF57850">
    <property type="entry name" value="RING/U-box"/>
    <property type="match status" value="1"/>
</dbReference>
<name>A0AAD9JCV5_9ANNE</name>
<evidence type="ECO:0008006" key="11">
    <source>
        <dbReference type="Google" id="ProtNLM"/>
    </source>
</evidence>
<dbReference type="FunFam" id="1.10.1170.10:FF:000002">
    <property type="entry name" value="Baculoviral IAP repeat containing 7"/>
    <property type="match status" value="1"/>
</dbReference>
<keyword evidence="5" id="KW-0175">Coiled coil</keyword>
<reference evidence="9" key="1">
    <citation type="journal article" date="2023" name="Mol. Biol. Evol.">
        <title>Third-Generation Sequencing Reveals the Adaptive Role of the Epigenome in Three Deep-Sea Polychaetes.</title>
        <authorList>
            <person name="Perez M."/>
            <person name="Aroh O."/>
            <person name="Sun Y."/>
            <person name="Lan Y."/>
            <person name="Juniper S.K."/>
            <person name="Young C.R."/>
            <person name="Angers B."/>
            <person name="Qian P.Y."/>
        </authorList>
    </citation>
    <scope>NUCLEOTIDE SEQUENCE</scope>
    <source>
        <strain evidence="9">P08H-3</strain>
    </source>
</reference>
<evidence type="ECO:0000256" key="3">
    <source>
        <dbReference type="ARBA" id="ARBA00022833"/>
    </source>
</evidence>
<keyword evidence="3" id="KW-0862">Zinc</keyword>
<evidence type="ECO:0000313" key="9">
    <source>
        <dbReference type="EMBL" id="KAK2150814.1"/>
    </source>
</evidence>
<feature type="domain" description="SAM" evidence="8">
    <location>
        <begin position="198"/>
        <end position="256"/>
    </location>
</feature>
<keyword evidence="1" id="KW-0479">Metal-binding</keyword>
<dbReference type="CDD" id="cd16515">
    <property type="entry name" value="RING-HC_LRSAM1"/>
    <property type="match status" value="1"/>
</dbReference>
<gene>
    <name evidence="9" type="ORF">LSH36_387g02057</name>
</gene>
<evidence type="ECO:0000259" key="7">
    <source>
        <dbReference type="PROSITE" id="PS50089"/>
    </source>
</evidence>
<feature type="region of interest" description="Disordered" evidence="6">
    <location>
        <begin position="279"/>
        <end position="300"/>
    </location>
</feature>
<dbReference type="Pfam" id="PF00536">
    <property type="entry name" value="SAM_1"/>
    <property type="match status" value="1"/>
</dbReference>
<protein>
    <recommendedName>
        <fullName evidence="11">RING-type domain-containing protein</fullName>
    </recommendedName>
</protein>
<accession>A0AAD9JCV5</accession>
<dbReference type="Gene3D" id="1.10.150.50">
    <property type="entry name" value="Transcription Factor, Ets-1"/>
    <property type="match status" value="1"/>
</dbReference>
<organism evidence="9 10">
    <name type="scientific">Paralvinella palmiformis</name>
    <dbReference type="NCBI Taxonomy" id="53620"/>
    <lineage>
        <taxon>Eukaryota</taxon>
        <taxon>Metazoa</taxon>
        <taxon>Spiralia</taxon>
        <taxon>Lophotrochozoa</taxon>
        <taxon>Annelida</taxon>
        <taxon>Polychaeta</taxon>
        <taxon>Sedentaria</taxon>
        <taxon>Canalipalpata</taxon>
        <taxon>Terebellida</taxon>
        <taxon>Terebelliformia</taxon>
        <taxon>Alvinellidae</taxon>
        <taxon>Paralvinella</taxon>
    </lineage>
</organism>
<dbReference type="InterPro" id="IPR013083">
    <property type="entry name" value="Znf_RING/FYVE/PHD"/>
</dbReference>
<evidence type="ECO:0000313" key="10">
    <source>
        <dbReference type="Proteomes" id="UP001208570"/>
    </source>
</evidence>
<dbReference type="SMART" id="SM00184">
    <property type="entry name" value="RING"/>
    <property type="match status" value="1"/>
</dbReference>
<dbReference type="InterPro" id="IPR050784">
    <property type="entry name" value="IAP"/>
</dbReference>
<evidence type="ECO:0000256" key="4">
    <source>
        <dbReference type="PROSITE-ProRule" id="PRU00175"/>
    </source>
</evidence>
<dbReference type="PROSITE" id="PS50105">
    <property type="entry name" value="SAM_DOMAIN"/>
    <property type="match status" value="1"/>
</dbReference>
<dbReference type="Proteomes" id="UP001208570">
    <property type="component" value="Unassembled WGS sequence"/>
</dbReference>
<evidence type="ECO:0000259" key="8">
    <source>
        <dbReference type="PROSITE" id="PS50105"/>
    </source>
</evidence>
<keyword evidence="10" id="KW-1185">Reference proteome</keyword>
<keyword evidence="2 4" id="KW-0863">Zinc-finger</keyword>
<dbReference type="InterPro" id="IPR013761">
    <property type="entry name" value="SAM/pointed_sf"/>
</dbReference>
<dbReference type="PANTHER" id="PTHR10044">
    <property type="entry name" value="INHIBITOR OF APOPTOSIS"/>
    <property type="match status" value="1"/>
</dbReference>
<dbReference type="SUPFAM" id="SSF47769">
    <property type="entry name" value="SAM/Pointed domain"/>
    <property type="match status" value="1"/>
</dbReference>